<evidence type="ECO:0000256" key="1">
    <source>
        <dbReference type="ARBA" id="ARBA00022679"/>
    </source>
</evidence>
<dbReference type="OrthoDB" id="87541at2"/>
<dbReference type="CDD" id="cd04301">
    <property type="entry name" value="NAT_SF"/>
    <property type="match status" value="1"/>
</dbReference>
<evidence type="ECO:0000313" key="3">
    <source>
        <dbReference type="EMBL" id="AKL95827.1"/>
    </source>
</evidence>
<proteinExistence type="predicted"/>
<organism evidence="3 4">
    <name type="scientific">Clostridium aceticum</name>
    <dbReference type="NCBI Taxonomy" id="84022"/>
    <lineage>
        <taxon>Bacteria</taxon>
        <taxon>Bacillati</taxon>
        <taxon>Bacillota</taxon>
        <taxon>Clostridia</taxon>
        <taxon>Eubacteriales</taxon>
        <taxon>Clostridiaceae</taxon>
        <taxon>Clostridium</taxon>
    </lineage>
</organism>
<dbReference type="RefSeq" id="WP_044826491.1">
    <property type="nucleotide sequence ID" value="NZ_CP009687.1"/>
</dbReference>
<name>A0A0D8I897_9CLOT</name>
<dbReference type="GO" id="GO:0016747">
    <property type="term" value="F:acyltransferase activity, transferring groups other than amino-acyl groups"/>
    <property type="evidence" value="ECO:0007669"/>
    <property type="project" value="InterPro"/>
</dbReference>
<accession>A0A0D8I897</accession>
<reference evidence="3 4" key="1">
    <citation type="submission" date="2014-10" db="EMBL/GenBank/DDBJ databases">
        <title>Genome sequence of Clostridium aceticum DSM 1496.</title>
        <authorList>
            <person name="Poehlein A."/>
            <person name="Schiel-Bengelsdorf B."/>
            <person name="Gottschalk G."/>
            <person name="Duerre P."/>
            <person name="Daniel R."/>
        </authorList>
    </citation>
    <scope>NUCLEOTIDE SEQUENCE [LARGE SCALE GENOMIC DNA]</scope>
    <source>
        <strain evidence="3 4">DSM 1496</strain>
    </source>
</reference>
<dbReference type="InterPro" id="IPR016181">
    <property type="entry name" value="Acyl_CoA_acyltransferase"/>
</dbReference>
<dbReference type="KEGG" id="cace:CACET_c23810"/>
<protein>
    <submittedName>
        <fullName evidence="3">GCN5-like N-acetyltransferase</fullName>
    </submittedName>
</protein>
<sequence>MDFKLKVIKIEELYLIKELWEKLNRLHMKDSKFFKEHYATFTFEKRCEKFRTMTDKDIRVVVIEKDDLEIIGYCILTVHKEVGEIESLFIEEAYRQQGLGNLIVNQAIDWLKGESCKKIFVAVADGHESVLDFYMKQGFYPRLTYLELK</sequence>
<dbReference type="Proteomes" id="UP000035704">
    <property type="component" value="Chromosome"/>
</dbReference>
<dbReference type="PATRIC" id="fig|84022.5.peg.2666"/>
<evidence type="ECO:0000313" key="4">
    <source>
        <dbReference type="Proteomes" id="UP000035704"/>
    </source>
</evidence>
<evidence type="ECO:0000256" key="2">
    <source>
        <dbReference type="ARBA" id="ARBA00023315"/>
    </source>
</evidence>
<dbReference type="InterPro" id="IPR050680">
    <property type="entry name" value="YpeA/RimI_acetyltransf"/>
</dbReference>
<dbReference type="SUPFAM" id="SSF55729">
    <property type="entry name" value="Acyl-CoA N-acyltransferases (Nat)"/>
    <property type="match status" value="1"/>
</dbReference>
<keyword evidence="2" id="KW-0012">Acyltransferase</keyword>
<dbReference type="EMBL" id="CP009687">
    <property type="protein sequence ID" value="AKL95827.1"/>
    <property type="molecule type" value="Genomic_DNA"/>
</dbReference>
<keyword evidence="1 3" id="KW-0808">Transferase</keyword>
<dbReference type="PANTHER" id="PTHR43420">
    <property type="entry name" value="ACETYLTRANSFERASE"/>
    <property type="match status" value="1"/>
</dbReference>
<dbReference type="AlphaFoldDB" id="A0A0D8I897"/>
<dbReference type="InterPro" id="IPR000182">
    <property type="entry name" value="GNAT_dom"/>
</dbReference>
<dbReference type="STRING" id="84022.CACET_c23810"/>
<gene>
    <name evidence="3" type="ORF">CACET_c23810</name>
</gene>
<dbReference type="Pfam" id="PF00583">
    <property type="entry name" value="Acetyltransf_1"/>
    <property type="match status" value="1"/>
</dbReference>
<dbReference type="Gene3D" id="3.40.630.30">
    <property type="match status" value="1"/>
</dbReference>
<keyword evidence="4" id="KW-1185">Reference proteome</keyword>
<dbReference type="PROSITE" id="PS51186">
    <property type="entry name" value="GNAT"/>
    <property type="match status" value="1"/>
</dbReference>
<dbReference type="PANTHER" id="PTHR43420:SF12">
    <property type="entry name" value="N-ACETYLTRANSFERASE DOMAIN-CONTAINING PROTEIN"/>
    <property type="match status" value="1"/>
</dbReference>